<feature type="transmembrane region" description="Helical" evidence="1">
    <location>
        <begin position="41"/>
        <end position="62"/>
    </location>
</feature>
<evidence type="ECO:0000256" key="1">
    <source>
        <dbReference type="SAM" id="Phobius"/>
    </source>
</evidence>
<evidence type="ECO:0000313" key="3">
    <source>
        <dbReference type="Proteomes" id="UP000500953"/>
    </source>
</evidence>
<feature type="transmembrane region" description="Helical" evidence="1">
    <location>
        <begin position="82"/>
        <end position="105"/>
    </location>
</feature>
<sequence length="108" mass="11054">MSLTLAVFDAIVTTPSPGPVPGQSGNIIDPVLTTPPGYDKIRILLGVFLSLVAAFLVGLFIYSGGKFASAYLEGHTSTRGMLAPLFCAGGAIITGTAATWVTMFMGGS</sequence>
<organism evidence="2 3">
    <name type="scientific">Nocardia terpenica</name>
    <dbReference type="NCBI Taxonomy" id="455432"/>
    <lineage>
        <taxon>Bacteria</taxon>
        <taxon>Bacillati</taxon>
        <taxon>Actinomycetota</taxon>
        <taxon>Actinomycetes</taxon>
        <taxon>Mycobacteriales</taxon>
        <taxon>Nocardiaceae</taxon>
        <taxon>Nocardia</taxon>
    </lineage>
</organism>
<name>A0A6G9ZDM0_9NOCA</name>
<reference evidence="2 3" key="1">
    <citation type="journal article" date="2019" name="ACS Chem. Biol.">
        <title>Identification and Mobilization of a Cryptic Antibiotic Biosynthesis Gene Locus from a Human-Pathogenic Nocardia Isolate.</title>
        <authorList>
            <person name="Herisse M."/>
            <person name="Ishida K."/>
            <person name="Porter J.L."/>
            <person name="Howden B."/>
            <person name="Hertweck C."/>
            <person name="Stinear T.P."/>
            <person name="Pidot S.J."/>
        </authorList>
    </citation>
    <scope>NUCLEOTIDE SEQUENCE [LARGE SCALE GENOMIC DNA]</scope>
    <source>
        <strain evidence="2 3">AUSMDU00012715</strain>
    </source>
</reference>
<gene>
    <name evidence="2" type="ORF">F6W96_40595</name>
</gene>
<accession>A0A6G9ZDM0</accession>
<keyword evidence="1" id="KW-1133">Transmembrane helix</keyword>
<dbReference type="RefSeq" id="WP_167490958.1">
    <property type="nucleotide sequence ID" value="NZ_CP046173.1"/>
</dbReference>
<dbReference type="AlphaFoldDB" id="A0A6G9ZDM0"/>
<proteinExistence type="predicted"/>
<dbReference type="EMBL" id="CP046173">
    <property type="protein sequence ID" value="QIS23638.1"/>
    <property type="molecule type" value="Genomic_DNA"/>
</dbReference>
<evidence type="ECO:0000313" key="2">
    <source>
        <dbReference type="EMBL" id="QIS23638.1"/>
    </source>
</evidence>
<keyword evidence="1" id="KW-0812">Transmembrane</keyword>
<dbReference type="Proteomes" id="UP000500953">
    <property type="component" value="Chromosome"/>
</dbReference>
<keyword evidence="1" id="KW-0472">Membrane</keyword>
<protein>
    <submittedName>
        <fullName evidence="2">Uncharacterized protein</fullName>
    </submittedName>
</protein>